<accession>A0A0C3FVA9</accession>
<dbReference type="EMBL" id="KN832991">
    <property type="protein sequence ID" value="KIM83389.1"/>
    <property type="molecule type" value="Genomic_DNA"/>
</dbReference>
<protein>
    <submittedName>
        <fullName evidence="2">Uncharacterized protein</fullName>
    </submittedName>
</protein>
<dbReference type="AlphaFoldDB" id="A0A0C3FVA9"/>
<name>A0A0C3FVA9_PILCF</name>
<evidence type="ECO:0000313" key="3">
    <source>
        <dbReference type="Proteomes" id="UP000054166"/>
    </source>
</evidence>
<dbReference type="InParanoid" id="A0A0C3FVA9"/>
<reference evidence="2 3" key="1">
    <citation type="submission" date="2014-04" db="EMBL/GenBank/DDBJ databases">
        <authorList>
            <consortium name="DOE Joint Genome Institute"/>
            <person name="Kuo A."/>
            <person name="Tarkka M."/>
            <person name="Buscot F."/>
            <person name="Kohler A."/>
            <person name="Nagy L.G."/>
            <person name="Floudas D."/>
            <person name="Copeland A."/>
            <person name="Barry K.W."/>
            <person name="Cichocki N."/>
            <person name="Veneault-Fourrey C."/>
            <person name="LaButti K."/>
            <person name="Lindquist E.A."/>
            <person name="Lipzen A."/>
            <person name="Lundell T."/>
            <person name="Morin E."/>
            <person name="Murat C."/>
            <person name="Sun H."/>
            <person name="Tunlid A."/>
            <person name="Henrissat B."/>
            <person name="Grigoriev I.V."/>
            <person name="Hibbett D.S."/>
            <person name="Martin F."/>
            <person name="Nordberg H.P."/>
            <person name="Cantor M.N."/>
            <person name="Hua S.X."/>
        </authorList>
    </citation>
    <scope>NUCLEOTIDE SEQUENCE [LARGE SCALE GENOMIC DNA]</scope>
    <source>
        <strain evidence="2 3">F 1598</strain>
    </source>
</reference>
<feature type="region of interest" description="Disordered" evidence="1">
    <location>
        <begin position="1"/>
        <end position="21"/>
    </location>
</feature>
<evidence type="ECO:0000256" key="1">
    <source>
        <dbReference type="SAM" id="MobiDB-lite"/>
    </source>
</evidence>
<evidence type="ECO:0000313" key="2">
    <source>
        <dbReference type="EMBL" id="KIM83389.1"/>
    </source>
</evidence>
<keyword evidence="3" id="KW-1185">Reference proteome</keyword>
<organism evidence="2 3">
    <name type="scientific">Piloderma croceum (strain F 1598)</name>
    <dbReference type="NCBI Taxonomy" id="765440"/>
    <lineage>
        <taxon>Eukaryota</taxon>
        <taxon>Fungi</taxon>
        <taxon>Dikarya</taxon>
        <taxon>Basidiomycota</taxon>
        <taxon>Agaricomycotina</taxon>
        <taxon>Agaricomycetes</taxon>
        <taxon>Agaricomycetidae</taxon>
        <taxon>Atheliales</taxon>
        <taxon>Atheliaceae</taxon>
        <taxon>Piloderma</taxon>
    </lineage>
</organism>
<reference evidence="3" key="2">
    <citation type="submission" date="2015-01" db="EMBL/GenBank/DDBJ databases">
        <title>Evolutionary Origins and Diversification of the Mycorrhizal Mutualists.</title>
        <authorList>
            <consortium name="DOE Joint Genome Institute"/>
            <consortium name="Mycorrhizal Genomics Consortium"/>
            <person name="Kohler A."/>
            <person name="Kuo A."/>
            <person name="Nagy L.G."/>
            <person name="Floudas D."/>
            <person name="Copeland A."/>
            <person name="Barry K.W."/>
            <person name="Cichocki N."/>
            <person name="Veneault-Fourrey C."/>
            <person name="LaButti K."/>
            <person name="Lindquist E.A."/>
            <person name="Lipzen A."/>
            <person name="Lundell T."/>
            <person name="Morin E."/>
            <person name="Murat C."/>
            <person name="Riley R."/>
            <person name="Ohm R."/>
            <person name="Sun H."/>
            <person name="Tunlid A."/>
            <person name="Henrissat B."/>
            <person name="Grigoriev I.V."/>
            <person name="Hibbett D.S."/>
            <person name="Martin F."/>
        </authorList>
    </citation>
    <scope>NUCLEOTIDE SEQUENCE [LARGE SCALE GENOMIC DNA]</scope>
    <source>
        <strain evidence="3">F 1598</strain>
    </source>
</reference>
<dbReference type="Proteomes" id="UP000054166">
    <property type="component" value="Unassembled WGS sequence"/>
</dbReference>
<dbReference type="HOGENOM" id="CLU_2794823_0_0_1"/>
<proteinExistence type="predicted"/>
<sequence length="68" mass="7608">MANGIDAEIGKRLSKKNTYHRNLQPSIHKVVAQARPQTVPEYSLGKEEIEMRHRNSGKVDSGGCTFAR</sequence>
<gene>
    <name evidence="2" type="ORF">PILCRDRAFT_819628</name>
</gene>